<evidence type="ECO:0000256" key="7">
    <source>
        <dbReference type="ARBA" id="ARBA00023134"/>
    </source>
</evidence>
<dbReference type="FunFam" id="3.40.50.300:FF:000803">
    <property type="entry name" value="Ras-related protein Rab-43"/>
    <property type="match status" value="1"/>
</dbReference>
<dbReference type="NCBIfam" id="TIGR00231">
    <property type="entry name" value="small_GTP"/>
    <property type="match status" value="1"/>
</dbReference>
<accession>A0A7R9K3I8</accession>
<evidence type="ECO:0000256" key="6">
    <source>
        <dbReference type="ARBA" id="ARBA00023034"/>
    </source>
</evidence>
<dbReference type="GO" id="GO:0005525">
    <property type="term" value="F:GTP binding"/>
    <property type="evidence" value="ECO:0007669"/>
    <property type="project" value="UniProtKB-KW"/>
</dbReference>
<keyword evidence="6" id="KW-0333">Golgi apparatus</keyword>
<dbReference type="EMBL" id="OE843037">
    <property type="protein sequence ID" value="CAD7602085.1"/>
    <property type="molecule type" value="Genomic_DNA"/>
</dbReference>
<dbReference type="AlphaFoldDB" id="A0A7R9K3I8"/>
<organism evidence="15">
    <name type="scientific">Timema genevievae</name>
    <name type="common">Walking stick</name>
    <dbReference type="NCBI Taxonomy" id="629358"/>
    <lineage>
        <taxon>Eukaryota</taxon>
        <taxon>Metazoa</taxon>
        <taxon>Ecdysozoa</taxon>
        <taxon>Arthropoda</taxon>
        <taxon>Hexapoda</taxon>
        <taxon>Insecta</taxon>
        <taxon>Pterygota</taxon>
        <taxon>Neoptera</taxon>
        <taxon>Polyneoptera</taxon>
        <taxon>Phasmatodea</taxon>
        <taxon>Timematodea</taxon>
        <taxon>Timematoidea</taxon>
        <taxon>Timematidae</taxon>
        <taxon>Timema</taxon>
    </lineage>
</organism>
<dbReference type="PROSITE" id="PS51419">
    <property type="entry name" value="RAB"/>
    <property type="match status" value="1"/>
</dbReference>
<comment type="subcellular location">
    <subcellularLocation>
        <location evidence="1">Cytoplasmic vesicle</location>
        <location evidence="1">Phagosome membrane</location>
    </subcellularLocation>
    <subcellularLocation>
        <location evidence="13">Endomembrane system</location>
        <topology evidence="13">Lipid-anchor</topology>
        <orientation evidence="13">Cytoplasmic side</orientation>
    </subcellularLocation>
    <subcellularLocation>
        <location evidence="12">Golgi apparatus</location>
        <location evidence="12">trans-Golgi network membrane</location>
        <topology evidence="12">Lipid-anchor</topology>
    </subcellularLocation>
</comment>
<keyword evidence="9" id="KW-0449">Lipoprotein</keyword>
<gene>
    <name evidence="15" type="ORF">TGEB3V08_LOCUS8199</name>
</gene>
<dbReference type="SMART" id="SM00173">
    <property type="entry name" value="RAS"/>
    <property type="match status" value="1"/>
</dbReference>
<dbReference type="InterPro" id="IPR027417">
    <property type="entry name" value="P-loop_NTPase"/>
</dbReference>
<evidence type="ECO:0000256" key="10">
    <source>
        <dbReference type="ARBA" id="ARBA00023289"/>
    </source>
</evidence>
<evidence type="ECO:0000256" key="1">
    <source>
        <dbReference type="ARBA" id="ARBA00004580"/>
    </source>
</evidence>
<dbReference type="GO" id="GO:0003924">
    <property type="term" value="F:GTPase activity"/>
    <property type="evidence" value="ECO:0007669"/>
    <property type="project" value="InterPro"/>
</dbReference>
<dbReference type="GO" id="GO:0030670">
    <property type="term" value="C:phagocytic vesicle membrane"/>
    <property type="evidence" value="ECO:0007669"/>
    <property type="project" value="UniProtKB-SubCell"/>
</dbReference>
<evidence type="ECO:0000256" key="11">
    <source>
        <dbReference type="ARBA" id="ARBA00023329"/>
    </source>
</evidence>
<keyword evidence="3" id="KW-0488">Methylation</keyword>
<evidence type="ECO:0000256" key="5">
    <source>
        <dbReference type="ARBA" id="ARBA00022741"/>
    </source>
</evidence>
<keyword evidence="4" id="KW-0597">Phosphoprotein</keyword>
<dbReference type="PRINTS" id="PR00449">
    <property type="entry name" value="RASTRNSFRMNG"/>
</dbReference>
<dbReference type="SMART" id="SM00176">
    <property type="entry name" value="RAN"/>
    <property type="match status" value="1"/>
</dbReference>
<dbReference type="Pfam" id="PF00071">
    <property type="entry name" value="Ras"/>
    <property type="match status" value="1"/>
</dbReference>
<dbReference type="PROSITE" id="PS51421">
    <property type="entry name" value="RAS"/>
    <property type="match status" value="1"/>
</dbReference>
<dbReference type="SMART" id="SM00175">
    <property type="entry name" value="RAB"/>
    <property type="match status" value="1"/>
</dbReference>
<comment type="similarity">
    <text evidence="2">Belongs to the small GTPase superfamily. Rab family.</text>
</comment>
<evidence type="ECO:0000256" key="8">
    <source>
        <dbReference type="ARBA" id="ARBA00023136"/>
    </source>
</evidence>
<protein>
    <recommendedName>
        <fullName evidence="14">Ras-related protein Rab-43</fullName>
    </recommendedName>
</protein>
<proteinExistence type="inferred from homology"/>
<evidence type="ECO:0000256" key="2">
    <source>
        <dbReference type="ARBA" id="ARBA00006270"/>
    </source>
</evidence>
<dbReference type="SMART" id="SM00177">
    <property type="entry name" value="ARF"/>
    <property type="match status" value="1"/>
</dbReference>
<evidence type="ECO:0000256" key="4">
    <source>
        <dbReference type="ARBA" id="ARBA00022553"/>
    </source>
</evidence>
<reference evidence="15" key="1">
    <citation type="submission" date="2020-11" db="EMBL/GenBank/DDBJ databases">
        <authorList>
            <person name="Tran Van P."/>
        </authorList>
    </citation>
    <scope>NUCLEOTIDE SEQUENCE</scope>
</reference>
<dbReference type="SUPFAM" id="SSF52540">
    <property type="entry name" value="P-loop containing nucleoside triphosphate hydrolases"/>
    <property type="match status" value="1"/>
</dbReference>
<evidence type="ECO:0000256" key="12">
    <source>
        <dbReference type="ARBA" id="ARBA00037864"/>
    </source>
</evidence>
<dbReference type="Gene3D" id="3.40.50.300">
    <property type="entry name" value="P-loop containing nucleotide triphosphate hydrolases"/>
    <property type="match status" value="1"/>
</dbReference>
<keyword evidence="5" id="KW-0547">Nucleotide-binding</keyword>
<dbReference type="GO" id="GO:0005794">
    <property type="term" value="C:Golgi apparatus"/>
    <property type="evidence" value="ECO:0007669"/>
    <property type="project" value="UniProtKB-SubCell"/>
</dbReference>
<evidence type="ECO:0000313" key="15">
    <source>
        <dbReference type="EMBL" id="CAD7602085.1"/>
    </source>
</evidence>
<evidence type="ECO:0000256" key="9">
    <source>
        <dbReference type="ARBA" id="ARBA00023288"/>
    </source>
</evidence>
<dbReference type="InterPro" id="IPR050227">
    <property type="entry name" value="Rab"/>
</dbReference>
<evidence type="ECO:0000256" key="3">
    <source>
        <dbReference type="ARBA" id="ARBA00022481"/>
    </source>
</evidence>
<dbReference type="PANTHER" id="PTHR47977">
    <property type="entry name" value="RAS-RELATED PROTEIN RAB"/>
    <property type="match status" value="1"/>
</dbReference>
<keyword evidence="10" id="KW-0636">Prenylation</keyword>
<evidence type="ECO:0000256" key="14">
    <source>
        <dbReference type="ARBA" id="ARBA00067841"/>
    </source>
</evidence>
<name>A0A7R9K3I8_TIMGE</name>
<dbReference type="SMART" id="SM00174">
    <property type="entry name" value="RHO"/>
    <property type="match status" value="1"/>
</dbReference>
<keyword evidence="7" id="KW-0342">GTP-binding</keyword>
<evidence type="ECO:0000256" key="13">
    <source>
        <dbReference type="ARBA" id="ARBA00046278"/>
    </source>
</evidence>
<dbReference type="InterPro" id="IPR005225">
    <property type="entry name" value="Small_GTP-bd"/>
</dbReference>
<keyword evidence="11" id="KW-0968">Cytoplasmic vesicle</keyword>
<sequence>MISGRLGKIIGVVKGGSGSSSDLAFSAANKRKAASLSTCSKGVSGGRRASPASFVGATASGSPDLWCSTGSAELVALSPGTMRSNLFSMLRKRSSDVWTDCESSSIAFRMSSRASWVIMSSWLSNNSTAQGDEAFDFLFKIVLIGDCGAGKTCVVQRFKSGTFVERHGNTIGVDFSMKNVIVDGKKVKLQIWDTAGQERFRTITQSYYRSANGVIIVYDITKRSSFLSLQRWIEEVRRYTASNVILVLIGNKCDLETLREVEFAEAEAMCEYIPEILFVLETSAKENTNIEDAFMCLATELKRRQDGNSFCDESNADTVRLGESRTVSRCGSCSLGSL</sequence>
<dbReference type="PROSITE" id="PS51420">
    <property type="entry name" value="RHO"/>
    <property type="match status" value="1"/>
</dbReference>
<dbReference type="InterPro" id="IPR001806">
    <property type="entry name" value="Small_GTPase"/>
</dbReference>
<keyword evidence="8" id="KW-0472">Membrane</keyword>